<dbReference type="InterPro" id="IPR013229">
    <property type="entry name" value="PEGA"/>
</dbReference>
<feature type="domain" description="PEGA" evidence="3">
    <location>
        <begin position="182"/>
        <end position="233"/>
    </location>
</feature>
<dbReference type="GO" id="GO:0030246">
    <property type="term" value="F:carbohydrate binding"/>
    <property type="evidence" value="ECO:0007669"/>
    <property type="project" value="InterPro"/>
</dbReference>
<reference evidence="4 5" key="1">
    <citation type="submission" date="2019-04" db="EMBL/GenBank/DDBJ databases">
        <authorList>
            <person name="Li Y."/>
            <person name="Wang J."/>
        </authorList>
    </citation>
    <scope>NUCLEOTIDE SEQUENCE [LARGE SCALE GENOMIC DNA]</scope>
    <source>
        <strain evidence="4 5">DSM 14668</strain>
    </source>
</reference>
<feature type="transmembrane region" description="Helical" evidence="1">
    <location>
        <begin position="327"/>
        <end position="348"/>
    </location>
</feature>
<sequence length="381" mass="39922">MTTRAPRYGLATTLALAMWMSVGAAQASEPGPDTLPIHIISVQTMDADDQAEALTKALRNAVRATPGWSQGEGDYSLEVLTLSLKCPDPPDAGCQSRIADQIRADRYVWGKLDKGKGGNVVGELHFWVRGKGTTDHKVEYTANLTESQDEALRKIATEALNKLTDGPPKGEVKVKAGSVAGQVFVDGQPLGALANGEGTFFVPSGTHNLVVKAPGYADMSTEITVKPNSPTDVVVAPVPAGDTSPTNWKRIGGFAAIGAGVAFGAVGIYGTVTVNGVNKDPVYDQNQALYDQQTNICELARGSQPTALGFDKPAVDSLCSKGETGQLLQLVFYPLAAVAAGAGVFLIATSGTASKEKPTTGFMVLPRVDRTGGKLDVGFRF</sequence>
<comment type="caution">
    <text evidence="4">The sequence shown here is derived from an EMBL/GenBank/DDBJ whole genome shotgun (WGS) entry which is preliminary data.</text>
</comment>
<feature type="signal peptide" evidence="2">
    <location>
        <begin position="1"/>
        <end position="27"/>
    </location>
</feature>
<dbReference type="OrthoDB" id="5497180at2"/>
<dbReference type="InterPro" id="IPR013784">
    <property type="entry name" value="Carb-bd-like_fold"/>
</dbReference>
<evidence type="ECO:0000256" key="2">
    <source>
        <dbReference type="SAM" id="SignalP"/>
    </source>
</evidence>
<dbReference type="Pfam" id="PF08308">
    <property type="entry name" value="PEGA"/>
    <property type="match status" value="1"/>
</dbReference>
<dbReference type="EMBL" id="SSMQ01000002">
    <property type="protein sequence ID" value="TKD12713.1"/>
    <property type="molecule type" value="Genomic_DNA"/>
</dbReference>
<dbReference type="SUPFAM" id="SSF49452">
    <property type="entry name" value="Starch-binding domain-like"/>
    <property type="match status" value="1"/>
</dbReference>
<accession>A0A4U1JL99</accession>
<evidence type="ECO:0000313" key="5">
    <source>
        <dbReference type="Proteomes" id="UP000309215"/>
    </source>
</evidence>
<evidence type="ECO:0000259" key="3">
    <source>
        <dbReference type="Pfam" id="PF08308"/>
    </source>
</evidence>
<proteinExistence type="predicted"/>
<name>A0A4U1JL99_9BACT</name>
<dbReference type="RefSeq" id="WP_136927350.1">
    <property type="nucleotide sequence ID" value="NZ_SSMQ01000002.1"/>
</dbReference>
<evidence type="ECO:0000256" key="1">
    <source>
        <dbReference type="SAM" id="Phobius"/>
    </source>
</evidence>
<keyword evidence="2" id="KW-0732">Signal</keyword>
<dbReference type="AlphaFoldDB" id="A0A4U1JL99"/>
<gene>
    <name evidence="4" type="ORF">E8A74_02895</name>
</gene>
<feature type="chain" id="PRO_5020659936" evidence="2">
    <location>
        <begin position="28"/>
        <end position="381"/>
    </location>
</feature>
<keyword evidence="1" id="KW-0472">Membrane</keyword>
<keyword evidence="1" id="KW-1133">Transmembrane helix</keyword>
<keyword evidence="1" id="KW-0812">Transmembrane</keyword>
<keyword evidence="5" id="KW-1185">Reference proteome</keyword>
<organism evidence="4 5">
    <name type="scientific">Polyangium fumosum</name>
    <dbReference type="NCBI Taxonomy" id="889272"/>
    <lineage>
        <taxon>Bacteria</taxon>
        <taxon>Pseudomonadati</taxon>
        <taxon>Myxococcota</taxon>
        <taxon>Polyangia</taxon>
        <taxon>Polyangiales</taxon>
        <taxon>Polyangiaceae</taxon>
        <taxon>Polyangium</taxon>
    </lineage>
</organism>
<dbReference type="Proteomes" id="UP000309215">
    <property type="component" value="Unassembled WGS sequence"/>
</dbReference>
<evidence type="ECO:0000313" key="4">
    <source>
        <dbReference type="EMBL" id="TKD12713.1"/>
    </source>
</evidence>
<protein>
    <submittedName>
        <fullName evidence="4">PEGA domain-containing protein</fullName>
    </submittedName>
</protein>